<organism evidence="1 2">
    <name type="scientific">Cronartium quercuum f. sp. fusiforme G11</name>
    <dbReference type="NCBI Taxonomy" id="708437"/>
    <lineage>
        <taxon>Eukaryota</taxon>
        <taxon>Fungi</taxon>
        <taxon>Dikarya</taxon>
        <taxon>Basidiomycota</taxon>
        <taxon>Pucciniomycotina</taxon>
        <taxon>Pucciniomycetes</taxon>
        <taxon>Pucciniales</taxon>
        <taxon>Coleosporiaceae</taxon>
        <taxon>Cronartium</taxon>
    </lineage>
</organism>
<dbReference type="Proteomes" id="UP000886653">
    <property type="component" value="Unassembled WGS sequence"/>
</dbReference>
<dbReference type="EMBL" id="MU167213">
    <property type="protein sequence ID" value="KAG0151423.1"/>
    <property type="molecule type" value="Genomic_DNA"/>
</dbReference>
<protein>
    <submittedName>
        <fullName evidence="1">Uncharacterized protein</fullName>
    </submittedName>
</protein>
<comment type="caution">
    <text evidence="1">The sequence shown here is derived from an EMBL/GenBank/DDBJ whole genome shotgun (WGS) entry which is preliminary data.</text>
</comment>
<accession>A0A9P6NSI2</accession>
<gene>
    <name evidence="1" type="ORF">CROQUDRAFT_36891</name>
</gene>
<sequence length="215" mass="23706">NLMTILIKTLIEMKDLLHEVRDATRSGPSPRSQAPTTLPMKPATWATVASKSAPATRIMERAMNMPKPPPPNKTINQFKPPQLIIYAPAGKSPFKGCKPKGVMDVVNKALSSIEAKSDGDLVQVRGTSILLSGDIKLYVALRQIKTWLLHNKHLWSTLAHPELVTAQTRFPVLIHSVPMDTDPTSEDFITNTAKIFVSDGPIQCSITPRYAMQCQ</sequence>
<reference evidence="1" key="1">
    <citation type="submission" date="2013-11" db="EMBL/GenBank/DDBJ databases">
        <title>Genome sequence of the fusiform rust pathogen reveals effectors for host alternation and coevolution with pine.</title>
        <authorList>
            <consortium name="DOE Joint Genome Institute"/>
            <person name="Smith K."/>
            <person name="Pendleton A."/>
            <person name="Kubisiak T."/>
            <person name="Anderson C."/>
            <person name="Salamov A."/>
            <person name="Aerts A."/>
            <person name="Riley R."/>
            <person name="Clum A."/>
            <person name="Lindquist E."/>
            <person name="Ence D."/>
            <person name="Campbell M."/>
            <person name="Kronenberg Z."/>
            <person name="Feau N."/>
            <person name="Dhillon B."/>
            <person name="Hamelin R."/>
            <person name="Burleigh J."/>
            <person name="Smith J."/>
            <person name="Yandell M."/>
            <person name="Nelson C."/>
            <person name="Grigoriev I."/>
            <person name="Davis J."/>
        </authorList>
    </citation>
    <scope>NUCLEOTIDE SEQUENCE</scope>
    <source>
        <strain evidence="1">G11</strain>
    </source>
</reference>
<name>A0A9P6NSI2_9BASI</name>
<proteinExistence type="predicted"/>
<evidence type="ECO:0000313" key="2">
    <source>
        <dbReference type="Proteomes" id="UP000886653"/>
    </source>
</evidence>
<feature type="non-terminal residue" evidence="1">
    <location>
        <position position="1"/>
    </location>
</feature>
<evidence type="ECO:0000313" key="1">
    <source>
        <dbReference type="EMBL" id="KAG0151423.1"/>
    </source>
</evidence>
<dbReference type="OrthoDB" id="2507130at2759"/>
<keyword evidence="2" id="KW-1185">Reference proteome</keyword>
<dbReference type="AlphaFoldDB" id="A0A9P6NSI2"/>